<evidence type="ECO:0008006" key="3">
    <source>
        <dbReference type="Google" id="ProtNLM"/>
    </source>
</evidence>
<dbReference type="AlphaFoldDB" id="A0A370U8V2"/>
<dbReference type="InterPro" id="IPR027417">
    <property type="entry name" value="P-loop_NTPase"/>
</dbReference>
<comment type="caution">
    <text evidence="1">The sequence shown here is derived from an EMBL/GenBank/DDBJ whole genome shotgun (WGS) entry which is preliminary data.</text>
</comment>
<dbReference type="Proteomes" id="UP000254326">
    <property type="component" value="Unassembled WGS sequence"/>
</dbReference>
<evidence type="ECO:0000313" key="1">
    <source>
        <dbReference type="EMBL" id="RDL44226.1"/>
    </source>
</evidence>
<dbReference type="RefSeq" id="WP_115468264.1">
    <property type="nucleotide sequence ID" value="NZ_QKRA01000004.1"/>
</dbReference>
<dbReference type="SUPFAM" id="SSF52540">
    <property type="entry name" value="P-loop containing nucleoside triphosphate hydrolases"/>
    <property type="match status" value="1"/>
</dbReference>
<reference evidence="1 2" key="1">
    <citation type="submission" date="2018-06" db="EMBL/GenBank/DDBJ databases">
        <title>Marinomonas sp. YLB-05 draft genome sequence.</title>
        <authorList>
            <person name="Yu L."/>
            <person name="Tang X."/>
        </authorList>
    </citation>
    <scope>NUCLEOTIDE SEQUENCE [LARGE SCALE GENOMIC DNA]</scope>
    <source>
        <strain evidence="1 2">YLB-05</strain>
    </source>
</reference>
<dbReference type="Gene3D" id="3.40.50.300">
    <property type="entry name" value="P-loop containing nucleotide triphosphate hydrolases"/>
    <property type="match status" value="1"/>
</dbReference>
<proteinExistence type="predicted"/>
<evidence type="ECO:0000313" key="2">
    <source>
        <dbReference type="Proteomes" id="UP000254326"/>
    </source>
</evidence>
<name>A0A370U8V2_9GAMM</name>
<gene>
    <name evidence="1" type="ORF">DN730_11400</name>
</gene>
<accession>A0A370U8V2</accession>
<dbReference type="OrthoDB" id="583082at2"/>
<keyword evidence="2" id="KW-1185">Reference proteome</keyword>
<protein>
    <recommendedName>
        <fullName evidence="3">Sulfotransferase domain-containing protein</fullName>
    </recommendedName>
</protein>
<sequence>MKKFVTISGNRAGSTWYQHMMNSIKGVSSDYEAQLEMNVPTPQHLPLLKESFSLENILESLASEEQSHVVGTKIVLPGIRRYTDSDFEFLKRILSDYHIIHIGRDYFDSYYSKFLNRGHLLNEQGRKPAKHTKYWLSKEEKNTFVPREIDLKELEKDLSNRLNNEKLILKHLKTKKNYQHIEYDKIPESFIDSALKICKEIDKKSLEEALKSPSTKKHKEIKKSDSINNYSQVIEVENKYRILRKELFL</sequence>
<dbReference type="EMBL" id="QKRA01000004">
    <property type="protein sequence ID" value="RDL44226.1"/>
    <property type="molecule type" value="Genomic_DNA"/>
</dbReference>
<organism evidence="1 2">
    <name type="scientific">Marinomonas piezotolerans</name>
    <dbReference type="NCBI Taxonomy" id="2213058"/>
    <lineage>
        <taxon>Bacteria</taxon>
        <taxon>Pseudomonadati</taxon>
        <taxon>Pseudomonadota</taxon>
        <taxon>Gammaproteobacteria</taxon>
        <taxon>Oceanospirillales</taxon>
        <taxon>Oceanospirillaceae</taxon>
        <taxon>Marinomonas</taxon>
    </lineage>
</organism>